<evidence type="ECO:0000313" key="3">
    <source>
        <dbReference type="EMBL" id="GIG94464.1"/>
    </source>
</evidence>
<feature type="domain" description="Carrier" evidence="2">
    <location>
        <begin position="1"/>
        <end position="66"/>
    </location>
</feature>
<dbReference type="SUPFAM" id="SSF47336">
    <property type="entry name" value="ACP-like"/>
    <property type="match status" value="1"/>
</dbReference>
<evidence type="ECO:0000313" key="4">
    <source>
        <dbReference type="Proteomes" id="UP000621500"/>
    </source>
</evidence>
<reference evidence="3 4" key="1">
    <citation type="submission" date="2021-01" db="EMBL/GenBank/DDBJ databases">
        <title>Whole genome shotgun sequence of Plantactinospora mayteni NBRC 109088.</title>
        <authorList>
            <person name="Komaki H."/>
            <person name="Tamura T."/>
        </authorList>
    </citation>
    <scope>NUCLEOTIDE SEQUENCE [LARGE SCALE GENOMIC DNA]</scope>
    <source>
        <strain evidence="3 4">NBRC 109088</strain>
    </source>
</reference>
<comment type="caution">
    <text evidence="3">The sequence shown here is derived from an EMBL/GenBank/DDBJ whole genome shotgun (WGS) entry which is preliminary data.</text>
</comment>
<dbReference type="EMBL" id="BONX01000004">
    <property type="protein sequence ID" value="GIG94464.1"/>
    <property type="molecule type" value="Genomic_DNA"/>
</dbReference>
<dbReference type="PROSITE" id="PS50075">
    <property type="entry name" value="CARRIER"/>
    <property type="match status" value="1"/>
</dbReference>
<keyword evidence="4" id="KW-1185">Reference proteome</keyword>
<feature type="compositionally biased region" description="Polar residues" evidence="1">
    <location>
        <begin position="61"/>
        <end position="73"/>
    </location>
</feature>
<dbReference type="Proteomes" id="UP000621500">
    <property type="component" value="Unassembled WGS sequence"/>
</dbReference>
<dbReference type="Pfam" id="PF00550">
    <property type="entry name" value="PP-binding"/>
    <property type="match status" value="1"/>
</dbReference>
<dbReference type="InterPro" id="IPR009081">
    <property type="entry name" value="PP-bd_ACP"/>
</dbReference>
<organism evidence="3 4">
    <name type="scientific">Plantactinospora mayteni</name>
    <dbReference type="NCBI Taxonomy" id="566021"/>
    <lineage>
        <taxon>Bacteria</taxon>
        <taxon>Bacillati</taxon>
        <taxon>Actinomycetota</taxon>
        <taxon>Actinomycetes</taxon>
        <taxon>Micromonosporales</taxon>
        <taxon>Micromonosporaceae</taxon>
        <taxon>Plantactinospora</taxon>
    </lineage>
</organism>
<dbReference type="InterPro" id="IPR036736">
    <property type="entry name" value="ACP-like_sf"/>
</dbReference>
<gene>
    <name evidence="3" type="ORF">Pma05_10370</name>
</gene>
<feature type="region of interest" description="Disordered" evidence="1">
    <location>
        <begin position="61"/>
        <end position="80"/>
    </location>
</feature>
<sequence>MARIHAVFDQRRPVGLDTNFFEAGLSSATLAEILTDLGQLGLTCTLIDLYRYPTVRQLTAATRPDSTPATSSPLPWLASG</sequence>
<dbReference type="Gene3D" id="1.10.1200.10">
    <property type="entry name" value="ACP-like"/>
    <property type="match status" value="1"/>
</dbReference>
<protein>
    <recommendedName>
        <fullName evidence="2">Carrier domain-containing protein</fullName>
    </recommendedName>
</protein>
<proteinExistence type="predicted"/>
<evidence type="ECO:0000259" key="2">
    <source>
        <dbReference type="PROSITE" id="PS50075"/>
    </source>
</evidence>
<evidence type="ECO:0000256" key="1">
    <source>
        <dbReference type="SAM" id="MobiDB-lite"/>
    </source>
</evidence>
<accession>A0ABQ4EIA6</accession>
<name>A0ABQ4EIA6_9ACTN</name>